<protein>
    <recommendedName>
        <fullName evidence="4">RING-type E3 ubiquitin transferase</fullName>
        <ecNumber evidence="4">2.3.2.27</ecNumber>
    </recommendedName>
</protein>
<evidence type="ECO:0000256" key="4">
    <source>
        <dbReference type="ARBA" id="ARBA00012483"/>
    </source>
</evidence>
<evidence type="ECO:0000256" key="5">
    <source>
        <dbReference type="ARBA" id="ARBA00022679"/>
    </source>
</evidence>
<dbReference type="Proteomes" id="UP000504603">
    <property type="component" value="Unplaced"/>
</dbReference>
<dbReference type="Pfam" id="PF21362">
    <property type="entry name" value="Sina_RING"/>
    <property type="match status" value="1"/>
</dbReference>
<evidence type="ECO:0000256" key="9">
    <source>
        <dbReference type="ARBA" id="ARBA00022833"/>
    </source>
</evidence>
<accession>A0A6J1CQA4</accession>
<dbReference type="GO" id="GO:0061630">
    <property type="term" value="F:ubiquitin protein ligase activity"/>
    <property type="evidence" value="ECO:0007669"/>
    <property type="project" value="UniProtKB-EC"/>
</dbReference>
<evidence type="ECO:0000256" key="8">
    <source>
        <dbReference type="ARBA" id="ARBA00022786"/>
    </source>
</evidence>
<evidence type="ECO:0000256" key="11">
    <source>
        <dbReference type="PROSITE-ProRule" id="PRU00455"/>
    </source>
</evidence>
<dbReference type="InterPro" id="IPR044286">
    <property type="entry name" value="SINL_plant"/>
</dbReference>
<dbReference type="GeneID" id="111013175"/>
<keyword evidence="13" id="KW-1185">Reference proteome</keyword>
<sequence length="186" mass="21221">MVGEKEKSETMNLILTDPQLLECYICREPLSTPLFQCKNGHISCSSCCTRAHNKCSSCGSEIGHMRCRSMETLLESIKIECQNSTYGCKKTIYWNKRNDHESSCVYKPCSCPLTDCSFVGSSGQLSSHFTKKHKNSAKSFSYDSKFTMCFNNGETYRILLVFFKKRKMEPCTSFLIHPNLLGKRQL</sequence>
<dbReference type="RefSeq" id="XP_022143263.1">
    <property type="nucleotide sequence ID" value="XM_022287571.1"/>
</dbReference>
<dbReference type="OrthoDB" id="4788989at2759"/>
<dbReference type="PANTHER" id="PTHR46632:SF16">
    <property type="entry name" value="E3 UBIQUITIN-PROTEIN LIGASE SINA-LIKE 10"/>
    <property type="match status" value="1"/>
</dbReference>
<dbReference type="KEGG" id="mcha:111013175"/>
<comment type="catalytic activity">
    <reaction evidence="1">
        <text>S-ubiquitinyl-[E2 ubiquitin-conjugating enzyme]-L-cysteine + [acceptor protein]-L-lysine = [E2 ubiquitin-conjugating enzyme]-L-cysteine + N(6)-ubiquitinyl-[acceptor protein]-L-lysine.</text>
        <dbReference type="EC" id="2.3.2.27"/>
    </reaction>
</comment>
<evidence type="ECO:0000259" key="12">
    <source>
        <dbReference type="PROSITE" id="PS51081"/>
    </source>
</evidence>
<keyword evidence="9" id="KW-0862">Zinc</keyword>
<evidence type="ECO:0000256" key="1">
    <source>
        <dbReference type="ARBA" id="ARBA00000900"/>
    </source>
</evidence>
<evidence type="ECO:0000256" key="2">
    <source>
        <dbReference type="ARBA" id="ARBA00004906"/>
    </source>
</evidence>
<dbReference type="GO" id="GO:0016567">
    <property type="term" value="P:protein ubiquitination"/>
    <property type="evidence" value="ECO:0007669"/>
    <property type="project" value="UniProtKB-UniPathway"/>
</dbReference>
<dbReference type="InterPro" id="IPR013010">
    <property type="entry name" value="Znf_SIAH"/>
</dbReference>
<evidence type="ECO:0000256" key="7">
    <source>
        <dbReference type="ARBA" id="ARBA00022771"/>
    </source>
</evidence>
<dbReference type="PANTHER" id="PTHR46632">
    <property type="entry name" value="E3 UBIQUITIN-PROTEIN LIGASE SINA-LIKE 4"/>
    <property type="match status" value="1"/>
</dbReference>
<dbReference type="AlphaFoldDB" id="A0A6J1CQA4"/>
<evidence type="ECO:0000256" key="10">
    <source>
        <dbReference type="ARBA" id="ARBA00024004"/>
    </source>
</evidence>
<organism evidence="13 14">
    <name type="scientific">Momordica charantia</name>
    <name type="common">Bitter gourd</name>
    <name type="synonym">Balsam pear</name>
    <dbReference type="NCBI Taxonomy" id="3673"/>
    <lineage>
        <taxon>Eukaryota</taxon>
        <taxon>Viridiplantae</taxon>
        <taxon>Streptophyta</taxon>
        <taxon>Embryophyta</taxon>
        <taxon>Tracheophyta</taxon>
        <taxon>Spermatophyta</taxon>
        <taxon>Magnoliopsida</taxon>
        <taxon>eudicotyledons</taxon>
        <taxon>Gunneridae</taxon>
        <taxon>Pentapetalae</taxon>
        <taxon>rosids</taxon>
        <taxon>fabids</taxon>
        <taxon>Cucurbitales</taxon>
        <taxon>Cucurbitaceae</taxon>
        <taxon>Momordiceae</taxon>
        <taxon>Momordica</taxon>
    </lineage>
</organism>
<keyword evidence="5" id="KW-0808">Transferase</keyword>
<dbReference type="InterPro" id="IPR049548">
    <property type="entry name" value="Sina-like_RING"/>
</dbReference>
<name>A0A6J1CQA4_MOMCH</name>
<evidence type="ECO:0000313" key="14">
    <source>
        <dbReference type="RefSeq" id="XP_022143263.1"/>
    </source>
</evidence>
<dbReference type="Pfam" id="PF21361">
    <property type="entry name" value="Sina_ZnF"/>
    <property type="match status" value="1"/>
</dbReference>
<dbReference type="InterPro" id="IPR013083">
    <property type="entry name" value="Znf_RING/FYVE/PHD"/>
</dbReference>
<dbReference type="SUPFAM" id="SSF49599">
    <property type="entry name" value="TRAF domain-like"/>
    <property type="match status" value="1"/>
</dbReference>
<keyword evidence="7 11" id="KW-0863">Zinc-finger</keyword>
<evidence type="ECO:0000256" key="3">
    <source>
        <dbReference type="ARBA" id="ARBA00009119"/>
    </source>
</evidence>
<dbReference type="Gene3D" id="3.30.40.10">
    <property type="entry name" value="Zinc/RING finger domain, C3HC4 (zinc finger)"/>
    <property type="match status" value="1"/>
</dbReference>
<comment type="function">
    <text evidence="10">E3 ubiquitin-protein ligase that mediates ubiquitination and subsequent proteasomal degradation of target proteins. E3 ubiquitin ligases accept ubiquitin from an E2 ubiquitin-conjugating enzyme in the form of a thioester and then directly transfers the ubiquitin to targeted substrates. It probably triggers the ubiquitin-mediated degradation of different substrates.</text>
</comment>
<dbReference type="EC" id="2.3.2.27" evidence="4"/>
<keyword evidence="6" id="KW-0479">Metal-binding</keyword>
<feature type="domain" description="SIAH-type" evidence="12">
    <location>
        <begin position="76"/>
        <end position="134"/>
    </location>
</feature>
<comment type="similarity">
    <text evidence="3">Belongs to the SINA (Seven in absentia) family.</text>
</comment>
<proteinExistence type="inferred from homology"/>
<dbReference type="GO" id="GO:0008270">
    <property type="term" value="F:zinc ion binding"/>
    <property type="evidence" value="ECO:0007669"/>
    <property type="project" value="UniProtKB-KW"/>
</dbReference>
<reference evidence="14" key="1">
    <citation type="submission" date="2025-08" db="UniProtKB">
        <authorList>
            <consortium name="RefSeq"/>
        </authorList>
    </citation>
    <scope>IDENTIFICATION</scope>
    <source>
        <strain evidence="14">OHB3-1</strain>
    </source>
</reference>
<dbReference type="FunFam" id="3.30.40.10:FF:000041">
    <property type="entry name" value="E3 ubiquitin-protein ligase SINAT3"/>
    <property type="match status" value="1"/>
</dbReference>
<dbReference type="PROSITE" id="PS51081">
    <property type="entry name" value="ZF_SIAH"/>
    <property type="match status" value="1"/>
</dbReference>
<dbReference type="UniPathway" id="UPA00143"/>
<evidence type="ECO:0000313" key="13">
    <source>
        <dbReference type="Proteomes" id="UP000504603"/>
    </source>
</evidence>
<evidence type="ECO:0000256" key="6">
    <source>
        <dbReference type="ARBA" id="ARBA00022723"/>
    </source>
</evidence>
<gene>
    <name evidence="14" type="primary">LOC111013175</name>
</gene>
<keyword evidence="8" id="KW-0833">Ubl conjugation pathway</keyword>
<comment type="pathway">
    <text evidence="2">Protein modification; protein ubiquitination.</text>
</comment>